<reference evidence="1 2" key="1">
    <citation type="submission" date="2018-09" db="EMBL/GenBank/DDBJ databases">
        <title>YIM PH 21725 draft genome.</title>
        <authorList>
            <person name="Miao C."/>
        </authorList>
    </citation>
    <scope>NUCLEOTIDE SEQUENCE [LARGE SCALE GENOMIC DNA]</scope>
    <source>
        <strain evidence="2">YIM PH21725</strain>
    </source>
</reference>
<organism evidence="1 2">
    <name type="scientific">Amycolatopsis panacis</name>
    <dbReference type="NCBI Taxonomy" id="2340917"/>
    <lineage>
        <taxon>Bacteria</taxon>
        <taxon>Bacillati</taxon>
        <taxon>Actinomycetota</taxon>
        <taxon>Actinomycetes</taxon>
        <taxon>Pseudonocardiales</taxon>
        <taxon>Pseudonocardiaceae</taxon>
        <taxon>Amycolatopsis</taxon>
    </lineage>
</organism>
<proteinExistence type="predicted"/>
<gene>
    <name evidence="1" type="ORF">D5S19_03370</name>
</gene>
<dbReference type="EMBL" id="QZFV01000043">
    <property type="protein sequence ID" value="RJQ90012.1"/>
    <property type="molecule type" value="Genomic_DNA"/>
</dbReference>
<accession>A0A419IA51</accession>
<evidence type="ECO:0000313" key="1">
    <source>
        <dbReference type="EMBL" id="RJQ90012.1"/>
    </source>
</evidence>
<dbReference type="Proteomes" id="UP000285112">
    <property type="component" value="Unassembled WGS sequence"/>
</dbReference>
<sequence>MSKAIEALHKGRGIWRADLRSFLGPELRRRWHVPGDADPELVRVIVVARLAAVLAEFGDPGLAEVFWAAFNVGLTQDAESRTLRGRFARLGAGRTKCDDQRELFTARIAESVRRPQRPLESAQLAAARVLLAGEKAAPRRGELSAVEAFVDLPRYVLSRFPQERLRVPLLGDGPLVASLGPDCEWYCVFTDDWTLERYRGVVGDRWSGIRHWSGRELATAAVRRGKPTGVLVNPSAVPGSGTERTVSLPPAVLRTMSGS</sequence>
<evidence type="ECO:0000313" key="2">
    <source>
        <dbReference type="Proteomes" id="UP000285112"/>
    </source>
</evidence>
<name>A0A419IA51_9PSEU</name>
<dbReference type="AlphaFoldDB" id="A0A419IA51"/>
<comment type="caution">
    <text evidence="1">The sequence shown here is derived from an EMBL/GenBank/DDBJ whole genome shotgun (WGS) entry which is preliminary data.</text>
</comment>
<keyword evidence="2" id="KW-1185">Reference proteome</keyword>
<protein>
    <submittedName>
        <fullName evidence="1">Uncharacterized protein</fullName>
    </submittedName>
</protein>